<accession>A0A183EJ72</accession>
<reference evidence="5 6" key="2">
    <citation type="submission" date="2018-11" db="EMBL/GenBank/DDBJ databases">
        <authorList>
            <consortium name="Pathogen Informatics"/>
        </authorList>
    </citation>
    <scope>NUCLEOTIDE SEQUENCE [LARGE SCALE GENOMIC DNA]</scope>
</reference>
<proteinExistence type="inferred from homology"/>
<name>A0A183EJ72_9BILA</name>
<sequence>MLAAGVIERKIQSNDELLNEKCASYLDEVIAQRRNWAVQASALLQRSELEWTRMRRAERACMQMEALSKLVNGVEIKKIDKNAMKGRLKLLLASGLKPYWYVDTVYAGILRSLGCIALEKAEHLVRELIEKNPDEPTYWCLLGDILQQPEAYEKAIQVSNGRSFRAYRSLGMLMLRRGHYDVSFEHLKRSLELQPINVSFDFATFLPQLLKESLCSIS</sequence>
<evidence type="ECO:0000256" key="2">
    <source>
        <dbReference type="ARBA" id="ARBA00022803"/>
    </source>
</evidence>
<evidence type="ECO:0000313" key="7">
    <source>
        <dbReference type="WBParaSite" id="GPUH_0002103801-mRNA-1"/>
    </source>
</evidence>
<dbReference type="SUPFAM" id="SSF48452">
    <property type="entry name" value="TPR-like"/>
    <property type="match status" value="1"/>
</dbReference>
<keyword evidence="6" id="KW-1185">Reference proteome</keyword>
<dbReference type="EMBL" id="UYRT01091649">
    <property type="protein sequence ID" value="VDN37311.1"/>
    <property type="molecule type" value="Genomic_DNA"/>
</dbReference>
<dbReference type="InterPro" id="IPR044244">
    <property type="entry name" value="TTC27/Emw1"/>
</dbReference>
<organism evidence="7">
    <name type="scientific">Gongylonema pulchrum</name>
    <dbReference type="NCBI Taxonomy" id="637853"/>
    <lineage>
        <taxon>Eukaryota</taxon>
        <taxon>Metazoa</taxon>
        <taxon>Ecdysozoa</taxon>
        <taxon>Nematoda</taxon>
        <taxon>Chromadorea</taxon>
        <taxon>Rhabditida</taxon>
        <taxon>Spirurina</taxon>
        <taxon>Spiruromorpha</taxon>
        <taxon>Spiruroidea</taxon>
        <taxon>Gongylonematidae</taxon>
        <taxon>Gongylonema</taxon>
    </lineage>
</organism>
<evidence type="ECO:0000256" key="3">
    <source>
        <dbReference type="ARBA" id="ARBA00024020"/>
    </source>
</evidence>
<evidence type="ECO:0000313" key="5">
    <source>
        <dbReference type="EMBL" id="VDN37311.1"/>
    </source>
</evidence>
<evidence type="ECO:0000313" key="6">
    <source>
        <dbReference type="Proteomes" id="UP000271098"/>
    </source>
</evidence>
<dbReference type="WBParaSite" id="GPUH_0002103801-mRNA-1">
    <property type="protein sequence ID" value="GPUH_0002103801-mRNA-1"/>
    <property type="gene ID" value="GPUH_0002103801"/>
</dbReference>
<dbReference type="InterPro" id="IPR019734">
    <property type="entry name" value="TPR_rpt"/>
</dbReference>
<reference evidence="7" key="1">
    <citation type="submission" date="2016-06" db="UniProtKB">
        <authorList>
            <consortium name="WormBaseParasite"/>
        </authorList>
    </citation>
    <scope>IDENTIFICATION</scope>
</reference>
<dbReference type="PROSITE" id="PS50005">
    <property type="entry name" value="TPR"/>
    <property type="match status" value="1"/>
</dbReference>
<evidence type="ECO:0000256" key="1">
    <source>
        <dbReference type="ARBA" id="ARBA00022737"/>
    </source>
</evidence>
<keyword evidence="2 4" id="KW-0802">TPR repeat</keyword>
<dbReference type="InterPro" id="IPR011990">
    <property type="entry name" value="TPR-like_helical_dom_sf"/>
</dbReference>
<keyword evidence="1" id="KW-0677">Repeat</keyword>
<evidence type="ECO:0000256" key="4">
    <source>
        <dbReference type="PROSITE-ProRule" id="PRU00339"/>
    </source>
</evidence>
<dbReference type="PANTHER" id="PTHR16193">
    <property type="entry name" value="TETRATRICOPEPTIDE REPEAT PROTEIN 27"/>
    <property type="match status" value="1"/>
</dbReference>
<protein>
    <submittedName>
        <fullName evidence="7">TPR_REGION domain-containing protein</fullName>
    </submittedName>
</protein>
<dbReference type="Proteomes" id="UP000271098">
    <property type="component" value="Unassembled WGS sequence"/>
</dbReference>
<dbReference type="OrthoDB" id="1936594at2759"/>
<gene>
    <name evidence="5" type="ORF">GPUH_LOCUS21015</name>
</gene>
<dbReference type="AlphaFoldDB" id="A0A183EJ72"/>
<feature type="repeat" description="TPR" evidence="4">
    <location>
        <begin position="164"/>
        <end position="197"/>
    </location>
</feature>
<comment type="similarity">
    <text evidence="3">Belongs to the TTC27 family.</text>
</comment>
<dbReference type="Gene3D" id="1.25.40.10">
    <property type="entry name" value="Tetratricopeptide repeat domain"/>
    <property type="match status" value="1"/>
</dbReference>
<dbReference type="PANTHER" id="PTHR16193:SF0">
    <property type="entry name" value="TETRATRICOPEPTIDE REPEAT PROTEIN 27"/>
    <property type="match status" value="1"/>
</dbReference>